<evidence type="ECO:0000313" key="2">
    <source>
        <dbReference type="Proteomes" id="UP000235392"/>
    </source>
</evidence>
<reference evidence="1 2" key="1">
    <citation type="submission" date="2017-11" db="EMBL/GenBank/DDBJ databases">
        <title>De novo assembly and phasing of dikaryotic genomes from two isolates of Puccinia coronata f. sp. avenae, the causal agent of oat crown rust.</title>
        <authorList>
            <person name="Miller M.E."/>
            <person name="Zhang Y."/>
            <person name="Omidvar V."/>
            <person name="Sperschneider J."/>
            <person name="Schwessinger B."/>
            <person name="Raley C."/>
            <person name="Palmer J.M."/>
            <person name="Garnica D."/>
            <person name="Upadhyaya N."/>
            <person name="Rathjen J."/>
            <person name="Taylor J.M."/>
            <person name="Park R.F."/>
            <person name="Dodds P.N."/>
            <person name="Hirsch C.D."/>
            <person name="Kianian S.F."/>
            <person name="Figueroa M."/>
        </authorList>
    </citation>
    <scope>NUCLEOTIDE SEQUENCE [LARGE SCALE GENOMIC DNA]</scope>
    <source>
        <strain evidence="1">12SD80</strain>
    </source>
</reference>
<evidence type="ECO:0000313" key="1">
    <source>
        <dbReference type="EMBL" id="PLW20873.1"/>
    </source>
</evidence>
<name>A0A2N5T5W3_9BASI</name>
<sequence>MALYQLAKSSPGKLSLYQLVGIAKLLKSWLGETRQWCSIYIGTPAGTCQVPGYPSEMAAAGGGTGAGVANAWFFLATKSNNSLALAMPLNIELNNSLPLDMNNSLPSVIKLFNLLPLDIELNNSMSEGIGH</sequence>
<organism evidence="1 2">
    <name type="scientific">Puccinia coronata f. sp. avenae</name>
    <dbReference type="NCBI Taxonomy" id="200324"/>
    <lineage>
        <taxon>Eukaryota</taxon>
        <taxon>Fungi</taxon>
        <taxon>Dikarya</taxon>
        <taxon>Basidiomycota</taxon>
        <taxon>Pucciniomycotina</taxon>
        <taxon>Pucciniomycetes</taxon>
        <taxon>Pucciniales</taxon>
        <taxon>Pucciniaceae</taxon>
        <taxon>Puccinia</taxon>
    </lineage>
</organism>
<dbReference type="Proteomes" id="UP000235392">
    <property type="component" value="Unassembled WGS sequence"/>
</dbReference>
<comment type="caution">
    <text evidence="1">The sequence shown here is derived from an EMBL/GenBank/DDBJ whole genome shotgun (WGS) entry which is preliminary data.</text>
</comment>
<proteinExistence type="predicted"/>
<accession>A0A2N5T5W3</accession>
<dbReference type="EMBL" id="PGCI01000692">
    <property type="protein sequence ID" value="PLW20873.1"/>
    <property type="molecule type" value="Genomic_DNA"/>
</dbReference>
<dbReference type="AlphaFoldDB" id="A0A2N5T5W3"/>
<protein>
    <submittedName>
        <fullName evidence="1">Uncharacterized protein</fullName>
    </submittedName>
</protein>
<gene>
    <name evidence="1" type="ORF">PCASD_15836</name>
</gene>